<evidence type="ECO:0000256" key="2">
    <source>
        <dbReference type="ARBA" id="ARBA00007267"/>
    </source>
</evidence>
<dbReference type="InParanoid" id="D8SH17"/>
<comment type="subcellular location">
    <subcellularLocation>
        <location evidence="1">Nucleus</location>
    </subcellularLocation>
</comment>
<dbReference type="PROSITE" id="PS51634">
    <property type="entry name" value="CRC"/>
    <property type="match status" value="1"/>
</dbReference>
<evidence type="ECO:0000256" key="4">
    <source>
        <dbReference type="SAM" id="MobiDB-lite"/>
    </source>
</evidence>
<feature type="region of interest" description="Disordered" evidence="4">
    <location>
        <begin position="344"/>
        <end position="370"/>
    </location>
</feature>
<dbReference type="EMBL" id="GL377619">
    <property type="protein sequence ID" value="EFJ16300.1"/>
    <property type="molecule type" value="Genomic_DNA"/>
</dbReference>
<proteinExistence type="inferred from homology"/>
<dbReference type="GO" id="GO:0006355">
    <property type="term" value="P:regulation of DNA-templated transcription"/>
    <property type="evidence" value="ECO:0000318"/>
    <property type="project" value="GO_Central"/>
</dbReference>
<dbReference type="FunCoup" id="D8SH17">
    <property type="interactions" value="2025"/>
</dbReference>
<dbReference type="AlphaFoldDB" id="D8SH17"/>
<evidence type="ECO:0000313" key="7">
    <source>
        <dbReference type="Proteomes" id="UP000001514"/>
    </source>
</evidence>
<dbReference type="PANTHER" id="PTHR12446:SF34">
    <property type="entry name" value="PROTEIN LIN-54 HOMOLOG"/>
    <property type="match status" value="1"/>
</dbReference>
<evidence type="ECO:0000259" key="5">
    <source>
        <dbReference type="PROSITE" id="PS51634"/>
    </source>
</evidence>
<evidence type="ECO:0000256" key="1">
    <source>
        <dbReference type="ARBA" id="ARBA00004123"/>
    </source>
</evidence>
<keyword evidence="7" id="KW-1185">Reference proteome</keyword>
<dbReference type="KEGG" id="smo:SELMODRAFT_422006"/>
<feature type="region of interest" description="Disordered" evidence="4">
    <location>
        <begin position="50"/>
        <end position="72"/>
    </location>
</feature>
<dbReference type="Gramene" id="EFJ16300">
    <property type="protein sequence ID" value="EFJ16300"/>
    <property type="gene ID" value="SELMODRAFT_422006"/>
</dbReference>
<evidence type="ECO:0000313" key="6">
    <source>
        <dbReference type="EMBL" id="EFJ16300.1"/>
    </source>
</evidence>
<sequence length="460" mass="50611">MQLNGIKADQFDKDEKPVIPAHLDMNGSSLVTMQGPGKLPLYSSSRLSRTSQALPSSQVPPAQPGEPGRKPVRQLNFSSILPRPPVYELKEVAAKKCKQCNCKNTRCLKLYCECFASGTYCDGCNCLNCCNNVENEAVRQEAVEVTLERNPNAFRPKIANTQHAIRDSADDMRLGKHNKGCNCKKSGCLKKYCECFQANILCSDNCKCVDCKNYDSSDERRALYQPDYSQSTYHGGPPPYTTSATGSLACVSSSPMPAKKRRTSDLVFVGESLKVQQPIYRTLQGIQDAKLSGSMLPPNSSLSAKTIQTSLLAGVVQPETVSDLCNLLVMASAEAAKAMIASGPVSKRPAENGQEAGSGQGDEDIREKRPMSPGTLALMCDEQDPLFTPATHGDYDKELAAEQERLILEEFRDCLRKIITVGRKRGTLLFSQTLPLYYLQKPQGVSFWQRLFKRIASPRV</sequence>
<feature type="domain" description="CRC" evidence="5">
    <location>
        <begin position="96"/>
        <end position="216"/>
    </location>
</feature>
<feature type="compositionally biased region" description="Polar residues" evidence="4">
    <location>
        <begin position="50"/>
        <end position="60"/>
    </location>
</feature>
<dbReference type="InterPro" id="IPR005172">
    <property type="entry name" value="CRC"/>
</dbReference>
<keyword evidence="3" id="KW-0539">Nucleus</keyword>
<dbReference type="InterPro" id="IPR028307">
    <property type="entry name" value="Lin-54_fam"/>
</dbReference>
<dbReference type="SMART" id="SM01114">
    <property type="entry name" value="CXC"/>
    <property type="match status" value="2"/>
</dbReference>
<accession>D8SH17</accession>
<dbReference type="OMA" id="QTVHINP"/>
<dbReference type="STRING" id="88036.D8SH17"/>
<reference evidence="6 7" key="1">
    <citation type="journal article" date="2011" name="Science">
        <title>The Selaginella genome identifies genetic changes associated with the evolution of vascular plants.</title>
        <authorList>
            <person name="Banks J.A."/>
            <person name="Nishiyama T."/>
            <person name="Hasebe M."/>
            <person name="Bowman J.L."/>
            <person name="Gribskov M."/>
            <person name="dePamphilis C."/>
            <person name="Albert V.A."/>
            <person name="Aono N."/>
            <person name="Aoyama T."/>
            <person name="Ambrose B.A."/>
            <person name="Ashton N.W."/>
            <person name="Axtell M.J."/>
            <person name="Barker E."/>
            <person name="Barker M.S."/>
            <person name="Bennetzen J.L."/>
            <person name="Bonawitz N.D."/>
            <person name="Chapple C."/>
            <person name="Cheng C."/>
            <person name="Correa L.G."/>
            <person name="Dacre M."/>
            <person name="DeBarry J."/>
            <person name="Dreyer I."/>
            <person name="Elias M."/>
            <person name="Engstrom E.M."/>
            <person name="Estelle M."/>
            <person name="Feng L."/>
            <person name="Finet C."/>
            <person name="Floyd S.K."/>
            <person name="Frommer W.B."/>
            <person name="Fujita T."/>
            <person name="Gramzow L."/>
            <person name="Gutensohn M."/>
            <person name="Harholt J."/>
            <person name="Hattori M."/>
            <person name="Heyl A."/>
            <person name="Hirai T."/>
            <person name="Hiwatashi Y."/>
            <person name="Ishikawa M."/>
            <person name="Iwata M."/>
            <person name="Karol K.G."/>
            <person name="Koehler B."/>
            <person name="Kolukisaoglu U."/>
            <person name="Kubo M."/>
            <person name="Kurata T."/>
            <person name="Lalonde S."/>
            <person name="Li K."/>
            <person name="Li Y."/>
            <person name="Litt A."/>
            <person name="Lyons E."/>
            <person name="Manning G."/>
            <person name="Maruyama T."/>
            <person name="Michael T.P."/>
            <person name="Mikami K."/>
            <person name="Miyazaki S."/>
            <person name="Morinaga S."/>
            <person name="Murata T."/>
            <person name="Mueller-Roeber B."/>
            <person name="Nelson D.R."/>
            <person name="Obara M."/>
            <person name="Oguri Y."/>
            <person name="Olmstead R.G."/>
            <person name="Onodera N."/>
            <person name="Petersen B.L."/>
            <person name="Pils B."/>
            <person name="Prigge M."/>
            <person name="Rensing S.A."/>
            <person name="Riano-Pachon D.M."/>
            <person name="Roberts A.W."/>
            <person name="Sato Y."/>
            <person name="Scheller H.V."/>
            <person name="Schulz B."/>
            <person name="Schulz C."/>
            <person name="Shakirov E.V."/>
            <person name="Shibagaki N."/>
            <person name="Shinohara N."/>
            <person name="Shippen D.E."/>
            <person name="Soerensen I."/>
            <person name="Sotooka R."/>
            <person name="Sugimoto N."/>
            <person name="Sugita M."/>
            <person name="Sumikawa N."/>
            <person name="Tanurdzic M."/>
            <person name="Theissen G."/>
            <person name="Ulvskov P."/>
            <person name="Wakazuki S."/>
            <person name="Weng J.K."/>
            <person name="Willats W.W."/>
            <person name="Wipf D."/>
            <person name="Wolf P.G."/>
            <person name="Yang L."/>
            <person name="Zimmer A.D."/>
            <person name="Zhu Q."/>
            <person name="Mitros T."/>
            <person name="Hellsten U."/>
            <person name="Loque D."/>
            <person name="Otillar R."/>
            <person name="Salamov A."/>
            <person name="Schmutz J."/>
            <person name="Shapiro H."/>
            <person name="Lindquist E."/>
            <person name="Lucas S."/>
            <person name="Rokhsar D."/>
            <person name="Grigoriev I.V."/>
        </authorList>
    </citation>
    <scope>NUCLEOTIDE SEQUENCE [LARGE SCALE GENOMIC DNA]</scope>
</reference>
<protein>
    <recommendedName>
        <fullName evidence="5">CRC domain-containing protein</fullName>
    </recommendedName>
</protein>
<dbReference type="HOGENOM" id="CLU_020949_2_0_1"/>
<name>D8SH17_SELML</name>
<dbReference type="PANTHER" id="PTHR12446">
    <property type="entry name" value="TESMIN/TSO1-RELATED"/>
    <property type="match status" value="1"/>
</dbReference>
<gene>
    <name evidence="6" type="ORF">SELMODRAFT_422006</name>
</gene>
<dbReference type="Pfam" id="PF03638">
    <property type="entry name" value="TCR"/>
    <property type="match status" value="2"/>
</dbReference>
<organism evidence="7">
    <name type="scientific">Selaginella moellendorffii</name>
    <name type="common">Spikemoss</name>
    <dbReference type="NCBI Taxonomy" id="88036"/>
    <lineage>
        <taxon>Eukaryota</taxon>
        <taxon>Viridiplantae</taxon>
        <taxon>Streptophyta</taxon>
        <taxon>Embryophyta</taxon>
        <taxon>Tracheophyta</taxon>
        <taxon>Lycopodiopsida</taxon>
        <taxon>Selaginellales</taxon>
        <taxon>Selaginellaceae</taxon>
        <taxon>Selaginella</taxon>
    </lineage>
</organism>
<dbReference type="eggNOG" id="KOG1171">
    <property type="taxonomic scope" value="Eukaryota"/>
</dbReference>
<dbReference type="InterPro" id="IPR033467">
    <property type="entry name" value="Tesmin/TSO1-like_CXC"/>
</dbReference>
<comment type="similarity">
    <text evidence="2">Belongs to the lin-54 family.</text>
</comment>
<dbReference type="GO" id="GO:0005634">
    <property type="term" value="C:nucleus"/>
    <property type="evidence" value="ECO:0000318"/>
    <property type="project" value="GO_Central"/>
</dbReference>
<evidence type="ECO:0000256" key="3">
    <source>
        <dbReference type="ARBA" id="ARBA00023242"/>
    </source>
</evidence>
<dbReference type="Proteomes" id="UP000001514">
    <property type="component" value="Unassembled WGS sequence"/>
</dbReference>